<dbReference type="GO" id="GO:0009279">
    <property type="term" value="C:cell outer membrane"/>
    <property type="evidence" value="ECO:0007669"/>
    <property type="project" value="UniProtKB-SubCell"/>
</dbReference>
<evidence type="ECO:0000259" key="3">
    <source>
        <dbReference type="Pfam" id="PF08212"/>
    </source>
</evidence>
<keyword evidence="2" id="KW-0472">Membrane</keyword>
<sequence length="201" mass="23321">MLKAFLNLQHYWIRSLKISLGVLFALFLSFSFHAFASEKTEILAIPEQVEIDKYLGVWYEIARKPAAIQKNCAKNAMAIYTFNENGNIVINNRCLDQTGKLQNVYGEAFITNPPINSKFKVSFLPEYVRWIPVIRGDYWILKLDPEYQMALIGDPDRKNLWLIARTPNPDPVMVNQYLEFAKSEGYQLDDLIRTVQEQPKL</sequence>
<dbReference type="SUPFAM" id="SSF50814">
    <property type="entry name" value="Lipocalins"/>
    <property type="match status" value="1"/>
</dbReference>
<comment type="function">
    <text evidence="2">Involved in the storage or transport of lipids necessary for membrane maintenance under stressful conditions. Displays a binding preference for lysophospholipids.</text>
</comment>
<keyword evidence="2" id="KW-0446">Lipid-binding</keyword>
<dbReference type="PIRSF" id="PIRSF036893">
    <property type="entry name" value="Lipocalin_ApoD"/>
    <property type="match status" value="1"/>
</dbReference>
<dbReference type="CDD" id="cd19438">
    <property type="entry name" value="lipocalin_Blc-like"/>
    <property type="match status" value="1"/>
</dbReference>
<dbReference type="PANTHER" id="PTHR10612">
    <property type="entry name" value="APOLIPOPROTEIN D"/>
    <property type="match status" value="1"/>
</dbReference>
<evidence type="ECO:0000256" key="1">
    <source>
        <dbReference type="ARBA" id="ARBA00006889"/>
    </source>
</evidence>
<dbReference type="GO" id="GO:0008289">
    <property type="term" value="F:lipid binding"/>
    <property type="evidence" value="ECO:0007669"/>
    <property type="project" value="UniProtKB-UniRule"/>
</dbReference>
<comment type="similarity">
    <text evidence="1 2">Belongs to the calycin superfamily. Lipocalin family.</text>
</comment>
<dbReference type="PRINTS" id="PR01171">
    <property type="entry name" value="BCTLIPOCALIN"/>
</dbReference>
<gene>
    <name evidence="4" type="primary">blc_1</name>
    <name evidence="4" type="ORF">KPC_2970</name>
</gene>
<keyword evidence="5" id="KW-1185">Reference proteome</keyword>
<dbReference type="PANTHER" id="PTHR10612:SF34">
    <property type="entry name" value="APOLIPOPROTEIN D"/>
    <property type="match status" value="1"/>
</dbReference>
<dbReference type="EMBL" id="OOGT01000174">
    <property type="protein sequence ID" value="SPL71792.1"/>
    <property type="molecule type" value="Genomic_DNA"/>
</dbReference>
<dbReference type="RefSeq" id="WP_121975210.1">
    <property type="nucleotide sequence ID" value="NZ_OOGT01000174.1"/>
</dbReference>
<evidence type="ECO:0000313" key="5">
    <source>
        <dbReference type="Proteomes" id="UP000245974"/>
    </source>
</evidence>
<dbReference type="OrthoDB" id="9793905at2"/>
<dbReference type="FunCoup" id="A0A2U3N2A2">
    <property type="interactions" value="205"/>
</dbReference>
<dbReference type="InterPro" id="IPR022271">
    <property type="entry name" value="Lipocalin_ApoD"/>
</dbReference>
<comment type="subcellular location">
    <subcellularLocation>
        <location evidence="2">Cell outer membrane</location>
    </subcellularLocation>
</comment>
<dbReference type="InParanoid" id="A0A2U3N2A2"/>
<dbReference type="InterPro" id="IPR000566">
    <property type="entry name" value="Lipocln_cytosolic_FA-bd_dom"/>
</dbReference>
<dbReference type="Gene3D" id="2.40.128.20">
    <property type="match status" value="1"/>
</dbReference>
<reference evidence="5" key="1">
    <citation type="submission" date="2018-03" db="EMBL/GenBank/DDBJ databases">
        <authorList>
            <person name="Blom J."/>
        </authorList>
    </citation>
    <scope>NUCLEOTIDE SEQUENCE [LARGE SCALE GENOMIC DNA]</scope>
    <source>
        <strain evidence="5">KPC-SM-21</strain>
    </source>
</reference>
<dbReference type="PROSITE" id="PS00213">
    <property type="entry name" value="LIPOCALIN"/>
    <property type="match status" value="1"/>
</dbReference>
<dbReference type="InterPro" id="IPR022272">
    <property type="entry name" value="Lipocalin_CS"/>
</dbReference>
<dbReference type="Proteomes" id="UP000245974">
    <property type="component" value="Unassembled WGS sequence"/>
</dbReference>
<organism evidence="4 5">
    <name type="scientific">Acinetobacter stercoris</name>
    <dbReference type="NCBI Taxonomy" id="2126983"/>
    <lineage>
        <taxon>Bacteria</taxon>
        <taxon>Pseudomonadati</taxon>
        <taxon>Pseudomonadota</taxon>
        <taxon>Gammaproteobacteria</taxon>
        <taxon>Moraxellales</taxon>
        <taxon>Moraxellaceae</taxon>
        <taxon>Acinetobacter</taxon>
    </lineage>
</organism>
<dbReference type="InterPro" id="IPR012674">
    <property type="entry name" value="Calycin"/>
</dbReference>
<name>A0A2U3N2A2_9GAMM</name>
<keyword evidence="2 4" id="KW-0449">Lipoprotein</keyword>
<accession>A0A2U3N2A2</accession>
<keyword evidence="2" id="KW-0998">Cell outer membrane</keyword>
<proteinExistence type="inferred from homology"/>
<evidence type="ECO:0000313" key="4">
    <source>
        <dbReference type="EMBL" id="SPL71792.1"/>
    </source>
</evidence>
<feature type="domain" description="Lipocalin/cytosolic fatty-acid binding" evidence="3">
    <location>
        <begin position="49"/>
        <end position="196"/>
    </location>
</feature>
<dbReference type="InterPro" id="IPR047202">
    <property type="entry name" value="Lipocalin_Blc-like_dom"/>
</dbReference>
<dbReference type="AlphaFoldDB" id="A0A2U3N2A2"/>
<evidence type="ECO:0000256" key="2">
    <source>
        <dbReference type="PIRNR" id="PIRNR036893"/>
    </source>
</evidence>
<dbReference type="GO" id="GO:0006950">
    <property type="term" value="P:response to stress"/>
    <property type="evidence" value="ECO:0007669"/>
    <property type="project" value="UniProtKB-ARBA"/>
</dbReference>
<dbReference type="Pfam" id="PF08212">
    <property type="entry name" value="Lipocalin_2"/>
    <property type="match status" value="1"/>
</dbReference>
<protein>
    <recommendedName>
        <fullName evidence="2">Outer membrane lipoprotein Blc</fullName>
    </recommendedName>
</protein>
<dbReference type="InterPro" id="IPR002446">
    <property type="entry name" value="Lipocalin_bac"/>
</dbReference>
<comment type="subunit">
    <text evidence="2">Homodimer.</text>
</comment>